<keyword evidence="5 10" id="KW-0812">Transmembrane</keyword>
<gene>
    <name evidence="12" type="ORF">ACFFF8_18470</name>
</gene>
<keyword evidence="6" id="KW-0378">Hydrolase</keyword>
<feature type="transmembrane region" description="Helical" evidence="10">
    <location>
        <begin position="237"/>
        <end position="259"/>
    </location>
</feature>
<evidence type="ECO:0000256" key="8">
    <source>
        <dbReference type="ARBA" id="ARBA00023136"/>
    </source>
</evidence>
<sequence length="522" mass="56765">MSRRKIAAIASLLAVLAAVTPLAGIAIYARHSAAESEKRHLEEYAGWTLKRADRSLDFARGAIRQLEREGLSDCSPAHIARMRQLTIATRSVEEIGFFRNGRLACTSWGRVDQPITMGKPDVQLDDGFGLFLKMPARLSDGMAMNALSHGNYDALMHPARMIDVLTDTAMTLGIASINGRVISVSGPVPADLLERVASRQGAGRQGEFMFAAIEEGKLRAFAVSDHRLADTRAQKDLWYLIPLGLVTSALLVALVLWALRQRLSPHKELAIAVKNREFVTLYQPIIELSTGRCVGAEALMRWNRPDGTSISPEIFIPLAEETGLIEALTDHAIACVAADLARWKDEAGGEYGGMHIALNISSADMQSGRFLAVLAKTLADANVASEQIWLEATERGFMNAAAARATIERARAAGHVIAIDDFGTGYSSLSLLETLPLDTLKIDKSFIRAIGKQAATSLVIPHIIEMGHSLNFKIVAEGVETEAQQVYLRDAGVEFAQGWLYSKALPADDFLAFHNLTNRPSA</sequence>
<evidence type="ECO:0000259" key="11">
    <source>
        <dbReference type="PROSITE" id="PS50883"/>
    </source>
</evidence>
<reference evidence="12 13" key="1">
    <citation type="submission" date="2024-09" db="EMBL/GenBank/DDBJ databases">
        <authorList>
            <person name="Sun Q."/>
            <person name="Mori K."/>
        </authorList>
    </citation>
    <scope>NUCLEOTIDE SEQUENCE [LARGE SCALE GENOMIC DNA]</scope>
    <source>
        <strain evidence="12 13">CICC 11035S</strain>
    </source>
</reference>
<evidence type="ECO:0000256" key="2">
    <source>
        <dbReference type="ARBA" id="ARBA00012282"/>
    </source>
</evidence>
<evidence type="ECO:0000256" key="9">
    <source>
        <dbReference type="ARBA" id="ARBA00034290"/>
    </source>
</evidence>
<dbReference type="EMBL" id="JBHLTM010000075">
    <property type="protein sequence ID" value="MFC0686573.1"/>
    <property type="molecule type" value="Genomic_DNA"/>
</dbReference>
<dbReference type="PANTHER" id="PTHR33121:SF79">
    <property type="entry name" value="CYCLIC DI-GMP PHOSPHODIESTERASE PDED-RELATED"/>
    <property type="match status" value="1"/>
</dbReference>
<evidence type="ECO:0000256" key="10">
    <source>
        <dbReference type="SAM" id="Phobius"/>
    </source>
</evidence>
<evidence type="ECO:0000256" key="1">
    <source>
        <dbReference type="ARBA" id="ARBA00004651"/>
    </source>
</evidence>
<dbReference type="Proteomes" id="UP001589858">
    <property type="component" value="Unassembled WGS sequence"/>
</dbReference>
<dbReference type="InterPro" id="IPR001633">
    <property type="entry name" value="EAL_dom"/>
</dbReference>
<dbReference type="Gene3D" id="3.20.20.450">
    <property type="entry name" value="EAL domain"/>
    <property type="match status" value="1"/>
</dbReference>
<evidence type="ECO:0000256" key="5">
    <source>
        <dbReference type="ARBA" id="ARBA00022692"/>
    </source>
</evidence>
<evidence type="ECO:0000256" key="3">
    <source>
        <dbReference type="ARBA" id="ARBA00022475"/>
    </source>
</evidence>
<keyword evidence="3" id="KW-1003">Cell membrane</keyword>
<evidence type="ECO:0000313" key="13">
    <source>
        <dbReference type="Proteomes" id="UP001589858"/>
    </source>
</evidence>
<comment type="subcellular location">
    <subcellularLocation>
        <location evidence="1">Cell membrane</location>
        <topology evidence="1">Multi-pass membrane protein</topology>
    </subcellularLocation>
</comment>
<dbReference type="InterPro" id="IPR024744">
    <property type="entry name" value="CSS-motif_dom"/>
</dbReference>
<dbReference type="EC" id="3.1.4.52" evidence="2"/>
<evidence type="ECO:0000313" key="12">
    <source>
        <dbReference type="EMBL" id="MFC0686573.1"/>
    </source>
</evidence>
<keyword evidence="7 10" id="KW-1133">Transmembrane helix</keyword>
<name>A0ABV6SEU5_9SPHN</name>
<accession>A0ABV6SEU5</accession>
<dbReference type="SUPFAM" id="SSF141868">
    <property type="entry name" value="EAL domain-like"/>
    <property type="match status" value="1"/>
</dbReference>
<comment type="caution">
    <text evidence="12">The sequence shown here is derived from an EMBL/GenBank/DDBJ whole genome shotgun (WGS) entry which is preliminary data.</text>
</comment>
<dbReference type="PANTHER" id="PTHR33121">
    <property type="entry name" value="CYCLIC DI-GMP PHOSPHODIESTERASE PDEF"/>
    <property type="match status" value="1"/>
</dbReference>
<evidence type="ECO:0000256" key="7">
    <source>
        <dbReference type="ARBA" id="ARBA00022989"/>
    </source>
</evidence>
<dbReference type="Pfam" id="PF12792">
    <property type="entry name" value="CSS-motif"/>
    <property type="match status" value="1"/>
</dbReference>
<dbReference type="PROSITE" id="PS50883">
    <property type="entry name" value="EAL"/>
    <property type="match status" value="1"/>
</dbReference>
<comment type="catalytic activity">
    <reaction evidence="9">
        <text>3',3'-c-di-GMP + H2O = 5'-phosphoguanylyl(3'-&gt;5')guanosine + H(+)</text>
        <dbReference type="Rhea" id="RHEA:24902"/>
        <dbReference type="ChEBI" id="CHEBI:15377"/>
        <dbReference type="ChEBI" id="CHEBI:15378"/>
        <dbReference type="ChEBI" id="CHEBI:58754"/>
        <dbReference type="ChEBI" id="CHEBI:58805"/>
        <dbReference type="EC" id="3.1.4.52"/>
    </reaction>
</comment>
<evidence type="ECO:0000256" key="4">
    <source>
        <dbReference type="ARBA" id="ARBA00022636"/>
    </source>
</evidence>
<feature type="domain" description="EAL" evidence="11">
    <location>
        <begin position="262"/>
        <end position="518"/>
    </location>
</feature>
<dbReference type="RefSeq" id="WP_267218375.1">
    <property type="nucleotide sequence ID" value="NZ_JAPCWC010000001.1"/>
</dbReference>
<dbReference type="InterPro" id="IPR050706">
    <property type="entry name" value="Cyclic-di-GMP_PDE-like"/>
</dbReference>
<dbReference type="Pfam" id="PF00563">
    <property type="entry name" value="EAL"/>
    <property type="match status" value="1"/>
</dbReference>
<keyword evidence="8 10" id="KW-0472">Membrane</keyword>
<keyword evidence="4" id="KW-0973">c-di-GMP</keyword>
<dbReference type="InterPro" id="IPR035919">
    <property type="entry name" value="EAL_sf"/>
</dbReference>
<dbReference type="SMART" id="SM00052">
    <property type="entry name" value="EAL"/>
    <property type="match status" value="1"/>
</dbReference>
<keyword evidence="13" id="KW-1185">Reference proteome</keyword>
<dbReference type="CDD" id="cd01948">
    <property type="entry name" value="EAL"/>
    <property type="match status" value="1"/>
</dbReference>
<evidence type="ECO:0000256" key="6">
    <source>
        <dbReference type="ARBA" id="ARBA00022801"/>
    </source>
</evidence>
<proteinExistence type="predicted"/>
<protein>
    <recommendedName>
        <fullName evidence="2">cyclic-guanylate-specific phosphodiesterase</fullName>
        <ecNumber evidence="2">3.1.4.52</ecNumber>
    </recommendedName>
</protein>
<organism evidence="12 13">
    <name type="scientific">Novosphingobium clariflavum</name>
    <dbReference type="NCBI Taxonomy" id="2029884"/>
    <lineage>
        <taxon>Bacteria</taxon>
        <taxon>Pseudomonadati</taxon>
        <taxon>Pseudomonadota</taxon>
        <taxon>Alphaproteobacteria</taxon>
        <taxon>Sphingomonadales</taxon>
        <taxon>Sphingomonadaceae</taxon>
        <taxon>Novosphingobium</taxon>
    </lineage>
</organism>